<gene>
    <name evidence="3" type="ORF">Q8A70_09380</name>
</gene>
<dbReference type="Proteomes" id="UP001230156">
    <property type="component" value="Unassembled WGS sequence"/>
</dbReference>
<dbReference type="EMBL" id="JAUYVI010000003">
    <property type="protein sequence ID" value="MDQ7247878.1"/>
    <property type="molecule type" value="Genomic_DNA"/>
</dbReference>
<evidence type="ECO:0000313" key="3">
    <source>
        <dbReference type="EMBL" id="MDQ7247878.1"/>
    </source>
</evidence>
<keyword evidence="1" id="KW-0472">Membrane</keyword>
<dbReference type="SUPFAM" id="SSF103481">
    <property type="entry name" value="Multidrug resistance efflux transporter EmrE"/>
    <property type="match status" value="2"/>
</dbReference>
<evidence type="ECO:0000313" key="4">
    <source>
        <dbReference type="Proteomes" id="UP001230156"/>
    </source>
</evidence>
<dbReference type="RefSeq" id="WP_379955320.1">
    <property type="nucleotide sequence ID" value="NZ_JAUYVI010000003.1"/>
</dbReference>
<feature type="transmembrane region" description="Helical" evidence="1">
    <location>
        <begin position="75"/>
        <end position="96"/>
    </location>
</feature>
<accession>A0ABU0YJI3</accession>
<evidence type="ECO:0000259" key="2">
    <source>
        <dbReference type="Pfam" id="PF00892"/>
    </source>
</evidence>
<feature type="transmembrane region" description="Helical" evidence="1">
    <location>
        <begin position="247"/>
        <end position="267"/>
    </location>
</feature>
<sequence length="312" mass="33682">MILPAQTRSAPVQAFVYYTLGVLSFAVVDAATRLLRVDYDLGTWQITFLTRIPSLLVALAVTMQAMGSPFRFQTAFFWTHMMRGVLVLLTTTTFFAALKYLPLADCIVIAFAAPIFVTALSGPMLKERVGWRRWSAVGVGFVGVVVAVDPTGSFEGNTGIGTGLVLLSAFAYALTLLTLRGLSGKEHTHNLLFYSTAFTLVAAAAPAILEWQPISWQAAGVMLIQGLASASGQLAMIRAFRFGEASMLAPIEFTALIWATALGFWFWGDLPTVAVLVGAALIIGANLYIAHREARLARYPRPAVPEHPGVPE</sequence>
<dbReference type="InterPro" id="IPR037185">
    <property type="entry name" value="EmrE-like"/>
</dbReference>
<feature type="transmembrane region" description="Helical" evidence="1">
    <location>
        <begin position="44"/>
        <end position="63"/>
    </location>
</feature>
<protein>
    <submittedName>
        <fullName evidence="3">DMT family transporter</fullName>
    </submittedName>
</protein>
<dbReference type="PANTHER" id="PTHR22911">
    <property type="entry name" value="ACYL-MALONYL CONDENSING ENZYME-RELATED"/>
    <property type="match status" value="1"/>
</dbReference>
<evidence type="ECO:0000256" key="1">
    <source>
        <dbReference type="SAM" id="Phobius"/>
    </source>
</evidence>
<keyword evidence="4" id="KW-1185">Reference proteome</keyword>
<feature type="transmembrane region" description="Helical" evidence="1">
    <location>
        <begin position="273"/>
        <end position="291"/>
    </location>
</feature>
<name>A0ABU0YJI3_9PROT</name>
<comment type="caution">
    <text evidence="3">The sequence shown here is derived from an EMBL/GenBank/DDBJ whole genome shotgun (WGS) entry which is preliminary data.</text>
</comment>
<reference evidence="4" key="1">
    <citation type="submission" date="2023-08" db="EMBL/GenBank/DDBJ databases">
        <title>Rhodospirillaceae gen. nov., a novel taxon isolated from the Yangtze River Yuezi River estuary sludge.</title>
        <authorList>
            <person name="Ruan L."/>
        </authorList>
    </citation>
    <scope>NUCLEOTIDE SEQUENCE [LARGE SCALE GENOMIC DNA]</scope>
    <source>
        <strain evidence="4">R-7</strain>
    </source>
</reference>
<dbReference type="PANTHER" id="PTHR22911:SF103">
    <property type="entry name" value="BLR2811 PROTEIN"/>
    <property type="match status" value="1"/>
</dbReference>
<feature type="transmembrane region" description="Helical" evidence="1">
    <location>
        <begin position="134"/>
        <end position="154"/>
    </location>
</feature>
<keyword evidence="1" id="KW-1133">Transmembrane helix</keyword>
<feature type="transmembrane region" description="Helical" evidence="1">
    <location>
        <begin position="215"/>
        <end position="235"/>
    </location>
</feature>
<feature type="transmembrane region" description="Helical" evidence="1">
    <location>
        <begin position="102"/>
        <end position="122"/>
    </location>
</feature>
<feature type="transmembrane region" description="Helical" evidence="1">
    <location>
        <begin position="160"/>
        <end position="179"/>
    </location>
</feature>
<dbReference type="Pfam" id="PF00892">
    <property type="entry name" value="EamA"/>
    <property type="match status" value="1"/>
</dbReference>
<feature type="transmembrane region" description="Helical" evidence="1">
    <location>
        <begin position="191"/>
        <end position="209"/>
    </location>
</feature>
<dbReference type="InterPro" id="IPR000620">
    <property type="entry name" value="EamA_dom"/>
</dbReference>
<feature type="domain" description="EamA" evidence="2">
    <location>
        <begin position="20"/>
        <end position="147"/>
    </location>
</feature>
<organism evidence="3 4">
    <name type="scientific">Dongia sedimenti</name>
    <dbReference type="NCBI Taxonomy" id="3064282"/>
    <lineage>
        <taxon>Bacteria</taxon>
        <taxon>Pseudomonadati</taxon>
        <taxon>Pseudomonadota</taxon>
        <taxon>Alphaproteobacteria</taxon>
        <taxon>Rhodospirillales</taxon>
        <taxon>Dongiaceae</taxon>
        <taxon>Dongia</taxon>
    </lineage>
</organism>
<keyword evidence="1" id="KW-0812">Transmembrane</keyword>
<proteinExistence type="predicted"/>
<feature type="transmembrane region" description="Helical" evidence="1">
    <location>
        <begin position="12"/>
        <end position="32"/>
    </location>
</feature>